<dbReference type="Proteomes" id="UP001216139">
    <property type="component" value="Chromosome"/>
</dbReference>
<dbReference type="SMART" id="SM00530">
    <property type="entry name" value="HTH_XRE"/>
    <property type="match status" value="1"/>
</dbReference>
<dbReference type="InterPro" id="IPR001387">
    <property type="entry name" value="Cro/C1-type_HTH"/>
</dbReference>
<gene>
    <name evidence="3" type="ORF">PQO05_05860</name>
</gene>
<protein>
    <submittedName>
        <fullName evidence="3">Helix-turn-helix transcriptional regulator</fullName>
    </submittedName>
</protein>
<dbReference type="PANTHER" id="PTHR46558">
    <property type="entry name" value="TRACRIPTIONAL REGULATORY PROTEIN-RELATED-RELATED"/>
    <property type="match status" value="1"/>
</dbReference>
<evidence type="ECO:0000256" key="1">
    <source>
        <dbReference type="ARBA" id="ARBA00023125"/>
    </source>
</evidence>
<dbReference type="Pfam" id="PF01381">
    <property type="entry name" value="HTH_3"/>
    <property type="match status" value="1"/>
</dbReference>
<dbReference type="CDD" id="cd00093">
    <property type="entry name" value="HTH_XRE"/>
    <property type="match status" value="1"/>
</dbReference>
<keyword evidence="4" id="KW-1185">Reference proteome</keyword>
<evidence type="ECO:0000259" key="2">
    <source>
        <dbReference type="PROSITE" id="PS50943"/>
    </source>
</evidence>
<feature type="domain" description="HTH cro/C1-type" evidence="2">
    <location>
        <begin position="17"/>
        <end position="70"/>
    </location>
</feature>
<keyword evidence="1" id="KW-0238">DNA-binding</keyword>
<accession>A0ABY7TAW3</accession>
<dbReference type="Gene3D" id="1.10.260.40">
    <property type="entry name" value="lambda repressor-like DNA-binding domains"/>
    <property type="match status" value="1"/>
</dbReference>
<dbReference type="InterPro" id="IPR010982">
    <property type="entry name" value="Lambda_DNA-bd_dom_sf"/>
</dbReference>
<name>A0ABY7TAW3_9SPHI</name>
<dbReference type="SUPFAM" id="SSF47413">
    <property type="entry name" value="lambda repressor-like DNA-binding domains"/>
    <property type="match status" value="1"/>
</dbReference>
<reference evidence="3 4" key="1">
    <citation type="submission" date="2023-02" db="EMBL/GenBank/DDBJ databases">
        <title>Genome sequence of Mucilaginibacter jinjuensis strain KACC 16571.</title>
        <authorList>
            <person name="Kim S."/>
            <person name="Heo J."/>
            <person name="Kwon S.-W."/>
        </authorList>
    </citation>
    <scope>NUCLEOTIDE SEQUENCE [LARGE SCALE GENOMIC DNA]</scope>
    <source>
        <strain evidence="3 4">KACC 16571</strain>
    </source>
</reference>
<dbReference type="RefSeq" id="WP_273631749.1">
    <property type="nucleotide sequence ID" value="NZ_CP117167.1"/>
</dbReference>
<dbReference type="PROSITE" id="PS50943">
    <property type="entry name" value="HTH_CROC1"/>
    <property type="match status" value="1"/>
</dbReference>
<dbReference type="EMBL" id="CP117167">
    <property type="protein sequence ID" value="WCT13458.1"/>
    <property type="molecule type" value="Genomic_DNA"/>
</dbReference>
<evidence type="ECO:0000313" key="3">
    <source>
        <dbReference type="EMBL" id="WCT13458.1"/>
    </source>
</evidence>
<dbReference type="PANTHER" id="PTHR46558:SF4">
    <property type="entry name" value="DNA-BIDING PHAGE PROTEIN"/>
    <property type="match status" value="1"/>
</dbReference>
<sequence>MEEQQFSKQRLSMGQKVERIRNFRGIKQEYMANRLGISQSQVSKIEQEEEIGDELLKQIAEILGVTPEAIKNFDDEKITYNINNYYDIHDIEIKDNASSNFVAQQFNPLEKITELYERLLTSEREKLELLNGKTNES</sequence>
<organism evidence="3 4">
    <name type="scientific">Mucilaginibacter jinjuensis</name>
    <dbReference type="NCBI Taxonomy" id="1176721"/>
    <lineage>
        <taxon>Bacteria</taxon>
        <taxon>Pseudomonadati</taxon>
        <taxon>Bacteroidota</taxon>
        <taxon>Sphingobacteriia</taxon>
        <taxon>Sphingobacteriales</taxon>
        <taxon>Sphingobacteriaceae</taxon>
        <taxon>Mucilaginibacter</taxon>
    </lineage>
</organism>
<evidence type="ECO:0000313" key="4">
    <source>
        <dbReference type="Proteomes" id="UP001216139"/>
    </source>
</evidence>
<proteinExistence type="predicted"/>